<proteinExistence type="predicted"/>
<evidence type="ECO:0000313" key="3">
    <source>
        <dbReference type="Proteomes" id="UP000664034"/>
    </source>
</evidence>
<keyword evidence="1" id="KW-0732">Signal</keyword>
<organism evidence="2 3">
    <name type="scientific">Fibrella rubiginis</name>
    <dbReference type="NCBI Taxonomy" id="2817060"/>
    <lineage>
        <taxon>Bacteria</taxon>
        <taxon>Pseudomonadati</taxon>
        <taxon>Bacteroidota</taxon>
        <taxon>Cytophagia</taxon>
        <taxon>Cytophagales</taxon>
        <taxon>Spirosomataceae</taxon>
        <taxon>Fibrella</taxon>
    </lineage>
</organism>
<comment type="caution">
    <text evidence="2">The sequence shown here is derived from an EMBL/GenBank/DDBJ whole genome shotgun (WGS) entry which is preliminary data.</text>
</comment>
<gene>
    <name evidence="2" type="ORF">J2I47_24930</name>
</gene>
<protein>
    <recommendedName>
        <fullName evidence="4">DKNYY family protein</fullName>
    </recommendedName>
</protein>
<feature type="signal peptide" evidence="1">
    <location>
        <begin position="1"/>
        <end position="18"/>
    </location>
</feature>
<evidence type="ECO:0008006" key="4">
    <source>
        <dbReference type="Google" id="ProtNLM"/>
    </source>
</evidence>
<keyword evidence="3" id="KW-1185">Reference proteome</keyword>
<sequence length="274" mass="30976">MKSLLLACLSLLLLTSCAPTVSQLVTLKSDNLKSDPRQGFVYDNDTLRLSYQFFAERGLIHFAIENKLNKPLYVDWKRSSFIIGQNKLDYWYDVANINLYGTAYTSTYGRYFRNSSSGYGSFSLNGTVRKDNAIDYIPPGTKLERDQFILVPGNALSLPGQFTVAKVPSTVPDEKKPADVQVYHYTTTDSPLTFRNYLTLGTDKDFNHEIVIDSKFWAADVQVMARKQFLGNAYEFEANEPGTVGSRTLPYYRPDAFFINYTPESANSMSSSPR</sequence>
<name>A0A939GIQ6_9BACT</name>
<accession>A0A939GIQ6</accession>
<evidence type="ECO:0000313" key="2">
    <source>
        <dbReference type="EMBL" id="MBO0939814.1"/>
    </source>
</evidence>
<feature type="chain" id="PRO_5036737871" description="DKNYY family protein" evidence="1">
    <location>
        <begin position="19"/>
        <end position="274"/>
    </location>
</feature>
<reference evidence="2" key="1">
    <citation type="submission" date="2021-03" db="EMBL/GenBank/DDBJ databases">
        <title>Fibrella sp. HMF5335 genome sequencing and assembly.</title>
        <authorList>
            <person name="Kang H."/>
            <person name="Kim H."/>
            <person name="Bae S."/>
            <person name="Joh K."/>
        </authorList>
    </citation>
    <scope>NUCLEOTIDE SEQUENCE</scope>
    <source>
        <strain evidence="2">HMF5335</strain>
    </source>
</reference>
<dbReference type="AlphaFoldDB" id="A0A939GIQ6"/>
<evidence type="ECO:0000256" key="1">
    <source>
        <dbReference type="SAM" id="SignalP"/>
    </source>
</evidence>
<dbReference type="PROSITE" id="PS51257">
    <property type="entry name" value="PROKAR_LIPOPROTEIN"/>
    <property type="match status" value="1"/>
</dbReference>
<dbReference type="RefSeq" id="WP_207367342.1">
    <property type="nucleotide sequence ID" value="NZ_JAFMYV010000017.1"/>
</dbReference>
<dbReference type="Proteomes" id="UP000664034">
    <property type="component" value="Unassembled WGS sequence"/>
</dbReference>
<dbReference type="EMBL" id="JAFMYV010000017">
    <property type="protein sequence ID" value="MBO0939814.1"/>
    <property type="molecule type" value="Genomic_DNA"/>
</dbReference>